<accession>A0ABS1KXA4</accession>
<dbReference type="Proteomes" id="UP000613030">
    <property type="component" value="Unassembled WGS sequence"/>
</dbReference>
<keyword evidence="1" id="KW-1133">Transmembrane helix</keyword>
<evidence type="ECO:0000313" key="2">
    <source>
        <dbReference type="EMBL" id="MBL0744019.1"/>
    </source>
</evidence>
<evidence type="ECO:0008006" key="4">
    <source>
        <dbReference type="Google" id="ProtNLM"/>
    </source>
</evidence>
<keyword evidence="3" id="KW-1185">Reference proteome</keyword>
<feature type="transmembrane region" description="Helical" evidence="1">
    <location>
        <begin position="80"/>
        <end position="100"/>
    </location>
</feature>
<feature type="transmembrane region" description="Helical" evidence="1">
    <location>
        <begin position="174"/>
        <end position="191"/>
    </location>
</feature>
<organism evidence="2 3">
    <name type="scientific">Chryseolinea lacunae</name>
    <dbReference type="NCBI Taxonomy" id="2801331"/>
    <lineage>
        <taxon>Bacteria</taxon>
        <taxon>Pseudomonadati</taxon>
        <taxon>Bacteroidota</taxon>
        <taxon>Cytophagia</taxon>
        <taxon>Cytophagales</taxon>
        <taxon>Fulvivirgaceae</taxon>
        <taxon>Chryseolinea</taxon>
    </lineage>
</organism>
<feature type="transmembrane region" description="Helical" evidence="1">
    <location>
        <begin position="112"/>
        <end position="129"/>
    </location>
</feature>
<name>A0ABS1KXA4_9BACT</name>
<dbReference type="EMBL" id="JAERRB010000009">
    <property type="protein sequence ID" value="MBL0744019.1"/>
    <property type="molecule type" value="Genomic_DNA"/>
</dbReference>
<proteinExistence type="predicted"/>
<keyword evidence="1" id="KW-0472">Membrane</keyword>
<feature type="transmembrane region" description="Helical" evidence="1">
    <location>
        <begin position="308"/>
        <end position="327"/>
    </location>
</feature>
<gene>
    <name evidence="2" type="ORF">JI741_22490</name>
</gene>
<keyword evidence="1" id="KW-0812">Transmembrane</keyword>
<reference evidence="2 3" key="1">
    <citation type="submission" date="2021-01" db="EMBL/GenBank/DDBJ databases">
        <title>Chryseolinea sp. Jin1 Genome sequencing and assembly.</title>
        <authorList>
            <person name="Kim I."/>
        </authorList>
    </citation>
    <scope>NUCLEOTIDE SEQUENCE [LARGE SCALE GENOMIC DNA]</scope>
    <source>
        <strain evidence="2 3">Jin1</strain>
    </source>
</reference>
<feature type="transmembrane region" description="Helical" evidence="1">
    <location>
        <begin position="275"/>
        <end position="296"/>
    </location>
</feature>
<protein>
    <recommendedName>
        <fullName evidence="4">EpsG family protein</fullName>
    </recommendedName>
</protein>
<dbReference type="RefSeq" id="WP_202013673.1">
    <property type="nucleotide sequence ID" value="NZ_JAERRB010000009.1"/>
</dbReference>
<feature type="transmembrane region" description="Helical" evidence="1">
    <location>
        <begin position="198"/>
        <end position="215"/>
    </location>
</feature>
<feature type="transmembrane region" description="Helical" evidence="1">
    <location>
        <begin position="12"/>
        <end position="33"/>
    </location>
</feature>
<comment type="caution">
    <text evidence="2">The sequence shown here is derived from an EMBL/GenBank/DDBJ whole genome shotgun (WGS) entry which is preliminary data.</text>
</comment>
<sequence length="388" mass="44626">MKKRYPFLDADLLRRLFYYHTLLAFVYYLYALFNPSDSNFYYEKVVNDFRGDTWFSFYGTSTRFIEFVGYPFIKYLGFSYEASMALFAFFGFVGYIYFYVFFRENIKFDHKFFGVDLITLIFFLPNMHFWSSSFGKGSTIFMAIALFFYGITSIRTRWVAIAIGAFIIYHVRPHIMLVMLISSAIGFVFTTKGVSVPLRLAFLFCVGISFFYIYGDVLSLVGVDEQEFVAQGLDLSHRATELSKATSGVDITSYSLPMQLFTFLYRPLFVDAPGMLGLIVSFENIFYLLITFQLLNMAGIQFLIKGNFMVKTAFFSFLTVSVALAQISGNLGLAIRQKSQVMMLFMFVIIAFLDDKKMKAYKATLQRQMRRTPPMPIAGKMADGTAHT</sequence>
<evidence type="ECO:0000256" key="1">
    <source>
        <dbReference type="SAM" id="Phobius"/>
    </source>
</evidence>
<feature type="transmembrane region" description="Helical" evidence="1">
    <location>
        <begin position="141"/>
        <end position="168"/>
    </location>
</feature>
<evidence type="ECO:0000313" key="3">
    <source>
        <dbReference type="Proteomes" id="UP000613030"/>
    </source>
</evidence>